<dbReference type="Pfam" id="PF05193">
    <property type="entry name" value="Peptidase_M16_C"/>
    <property type="match status" value="1"/>
</dbReference>
<dbReference type="Gene3D" id="3.30.830.10">
    <property type="entry name" value="Metalloenzyme, LuxS/M16 peptidase-like"/>
    <property type="match status" value="1"/>
</dbReference>
<dbReference type="GO" id="GO:0046872">
    <property type="term" value="F:metal ion binding"/>
    <property type="evidence" value="ECO:0007669"/>
    <property type="project" value="InterPro"/>
</dbReference>
<proteinExistence type="predicted"/>
<feature type="domain" description="Peptidase M16 C-terminal" evidence="1">
    <location>
        <begin position="175"/>
        <end position="216"/>
    </location>
</feature>
<evidence type="ECO:0000259" key="1">
    <source>
        <dbReference type="Pfam" id="PF05193"/>
    </source>
</evidence>
<accession>A0AAU7QRW0</accession>
<evidence type="ECO:0000313" key="2">
    <source>
        <dbReference type="EMBL" id="XBT18476.1"/>
    </source>
</evidence>
<dbReference type="InterPro" id="IPR011249">
    <property type="entry name" value="Metalloenz_LuxS/M16"/>
</dbReference>
<reference evidence="2" key="1">
    <citation type="submission" date="2024-06" db="EMBL/GenBank/DDBJ databases">
        <title>Diversity, functionality, and evolutionary history of bacterial symbionts in false click beetles (Coleoptera, Throscidae).</title>
        <authorList>
            <person name="Wierz J.C."/>
            <person name="Malm H."/>
            <person name="Kaltenpoth M."/>
            <person name="Engl T."/>
        </authorList>
    </citation>
    <scope>NUCLEOTIDE SEQUENCE</scope>
    <source>
        <strain evidence="2">Tder</strain>
    </source>
</reference>
<gene>
    <name evidence="2" type="ORF">ABNO82_00805</name>
</gene>
<sequence>MKNNIFFKKNINIDIPYKPIYILNNGIKIFYIKNNNNKSILNIELKINHPIINDKYFLIIKLLFDNIIKLGYDTYNNEKINKILMKNCADLYFNYKGFKLNIYKKNLKNIFILINKIFINPKFNNNKDFLNILKKFIIYITLYKKSPYLILNNLKNKLFYNKYDDLKFIKKNINNINLKKIKKIYKKYFIPNNAYLFFYGNISKNKIVSLTNKYFSN</sequence>
<dbReference type="EMBL" id="CP157895">
    <property type="protein sequence ID" value="XBT18476.1"/>
    <property type="molecule type" value="Genomic_DNA"/>
</dbReference>
<name>A0AAU7QRW0_9FLAO</name>
<protein>
    <submittedName>
        <fullName evidence="2">Insulinase family protein</fullName>
    </submittedName>
</protein>
<dbReference type="AlphaFoldDB" id="A0AAU7QRW0"/>
<dbReference type="InterPro" id="IPR007863">
    <property type="entry name" value="Peptidase_M16_C"/>
</dbReference>
<dbReference type="SUPFAM" id="SSF63411">
    <property type="entry name" value="LuxS/MPP-like metallohydrolase"/>
    <property type="match status" value="1"/>
</dbReference>
<organism evidence="2">
    <name type="scientific">Candidatus Shikimatogenerans sp. Tder</name>
    <dbReference type="NCBI Taxonomy" id="3158566"/>
    <lineage>
        <taxon>Bacteria</taxon>
        <taxon>Pseudomonadati</taxon>
        <taxon>Bacteroidota</taxon>
        <taxon>Flavobacteriia</taxon>
        <taxon>Flavobacteriales</taxon>
        <taxon>Candidatus Shikimatogenerans</taxon>
    </lineage>
</organism>